<dbReference type="AlphaFoldDB" id="A0A2B4RS91"/>
<dbReference type="SUPFAM" id="SSF56496">
    <property type="entry name" value="Fibrinogen C-terminal domain-like"/>
    <property type="match status" value="1"/>
</dbReference>
<dbReference type="NCBIfam" id="NF040941">
    <property type="entry name" value="GGGWT_bact"/>
    <property type="match status" value="1"/>
</dbReference>
<dbReference type="PANTHER" id="PTHR16146">
    <property type="entry name" value="INTELECTIN"/>
    <property type="match status" value="1"/>
</dbReference>
<keyword evidence="4" id="KW-1015">Disulfide bond</keyword>
<dbReference type="PROSITE" id="PS51406">
    <property type="entry name" value="FIBRINOGEN_C_2"/>
    <property type="match status" value="1"/>
</dbReference>
<evidence type="ECO:0000313" key="7">
    <source>
        <dbReference type="Proteomes" id="UP000225706"/>
    </source>
</evidence>
<dbReference type="GO" id="GO:0070492">
    <property type="term" value="F:oligosaccharide binding"/>
    <property type="evidence" value="ECO:0007669"/>
    <property type="project" value="TreeGrafter"/>
</dbReference>
<keyword evidence="2" id="KW-0964">Secreted</keyword>
<dbReference type="InterPro" id="IPR002181">
    <property type="entry name" value="Fibrinogen_a/b/g_C_dom"/>
</dbReference>
<sequence length="355" mass="39840">MFYSRTKETNTVFEVREERRIPTQPDHALHGHVLSRTVVVDEFECLLRCKTKTFCASSNVHPSDSEGNRICELNRNTKFTNPADLKSKRGSTYYGSVQAPCMDDSHGVTGKMTSVYCHPGYKGTHCQTMLEGRYSNPAKSCKDIRDSGDSPEDGEYWIDPEKTGNPLKVFCDMTTDGGGWLLVSNVVLNRPSAFQVKLVSSYHGISSCLNNITFLKKIAVQELMTLIPFTQLRFHCSKRQGRTFHVTTAANSSGKAVVQYLSGQTDEKPDSCGSFVRMEDDNSKLAKTCDRWRGGKRGKPPLGKWGEASLYDHTAFTGRSSHWLLETGRFECDDYISDGKFVPLSSGDFWKVFVR</sequence>
<dbReference type="OrthoDB" id="5952160at2759"/>
<accession>A0A2B4RS91</accession>
<dbReference type="GO" id="GO:0005201">
    <property type="term" value="F:extracellular matrix structural constituent"/>
    <property type="evidence" value="ECO:0007669"/>
    <property type="project" value="InterPro"/>
</dbReference>
<evidence type="ECO:0000256" key="4">
    <source>
        <dbReference type="ARBA" id="ARBA00023157"/>
    </source>
</evidence>
<reference evidence="7" key="1">
    <citation type="journal article" date="2017" name="bioRxiv">
        <title>Comparative analysis of the genomes of Stylophora pistillata and Acropora digitifera provides evidence for extensive differences between species of corals.</title>
        <authorList>
            <person name="Voolstra C.R."/>
            <person name="Li Y."/>
            <person name="Liew Y.J."/>
            <person name="Baumgarten S."/>
            <person name="Zoccola D."/>
            <person name="Flot J.-F."/>
            <person name="Tambutte S."/>
            <person name="Allemand D."/>
            <person name="Aranda M."/>
        </authorList>
    </citation>
    <scope>NUCLEOTIDE SEQUENCE [LARGE SCALE GENOMIC DNA]</scope>
</reference>
<dbReference type="PANTHER" id="PTHR16146:SF46">
    <property type="entry name" value="INTELECTIN-1A-RELATED"/>
    <property type="match status" value="1"/>
</dbReference>
<dbReference type="EMBL" id="LSMT01000349">
    <property type="protein sequence ID" value="PFX19679.1"/>
    <property type="molecule type" value="Genomic_DNA"/>
</dbReference>
<dbReference type="InterPro" id="IPR036056">
    <property type="entry name" value="Fibrinogen-like_C"/>
</dbReference>
<gene>
    <name evidence="6" type="ORF">AWC38_SpisGene15918</name>
</gene>
<protein>
    <recommendedName>
        <fullName evidence="5">Fibrinogen C-terminal domain-containing protein</fullName>
    </recommendedName>
</protein>
<name>A0A2B4RS91_STYPI</name>
<feature type="domain" description="Fibrinogen C-terminal" evidence="5">
    <location>
        <begin position="132"/>
        <end position="185"/>
    </location>
</feature>
<dbReference type="GO" id="GO:0005581">
    <property type="term" value="C:collagen trimer"/>
    <property type="evidence" value="ECO:0007669"/>
    <property type="project" value="UniProtKB-KW"/>
</dbReference>
<evidence type="ECO:0000256" key="1">
    <source>
        <dbReference type="ARBA" id="ARBA00004613"/>
    </source>
</evidence>
<keyword evidence="7" id="KW-1185">Reference proteome</keyword>
<comment type="caution">
    <text evidence="6">The sequence shown here is derived from an EMBL/GenBank/DDBJ whole genome shotgun (WGS) entry which is preliminary data.</text>
</comment>
<evidence type="ECO:0000256" key="3">
    <source>
        <dbReference type="ARBA" id="ARBA00023119"/>
    </source>
</evidence>
<keyword evidence="3" id="KW-0176">Collagen</keyword>
<dbReference type="Pfam" id="PF01410">
    <property type="entry name" value="COLFI"/>
    <property type="match status" value="1"/>
</dbReference>
<proteinExistence type="predicted"/>
<evidence type="ECO:0000256" key="2">
    <source>
        <dbReference type="ARBA" id="ARBA00022525"/>
    </source>
</evidence>
<dbReference type="Proteomes" id="UP000225706">
    <property type="component" value="Unassembled WGS sequence"/>
</dbReference>
<evidence type="ECO:0000259" key="5">
    <source>
        <dbReference type="PROSITE" id="PS51406"/>
    </source>
</evidence>
<dbReference type="InterPro" id="IPR000885">
    <property type="entry name" value="Fib_collagen_C"/>
</dbReference>
<comment type="subcellular location">
    <subcellularLocation>
        <location evidence="1">Secreted</location>
    </subcellularLocation>
</comment>
<evidence type="ECO:0000313" key="6">
    <source>
        <dbReference type="EMBL" id="PFX19679.1"/>
    </source>
</evidence>
<dbReference type="GO" id="GO:0005615">
    <property type="term" value="C:extracellular space"/>
    <property type="evidence" value="ECO:0007669"/>
    <property type="project" value="TreeGrafter"/>
</dbReference>
<organism evidence="6 7">
    <name type="scientific">Stylophora pistillata</name>
    <name type="common">Smooth cauliflower coral</name>
    <dbReference type="NCBI Taxonomy" id="50429"/>
    <lineage>
        <taxon>Eukaryota</taxon>
        <taxon>Metazoa</taxon>
        <taxon>Cnidaria</taxon>
        <taxon>Anthozoa</taxon>
        <taxon>Hexacorallia</taxon>
        <taxon>Scleractinia</taxon>
        <taxon>Astrocoeniina</taxon>
        <taxon>Pocilloporidae</taxon>
        <taxon>Stylophora</taxon>
    </lineage>
</organism>
<dbReference type="Gene3D" id="2.60.120.1000">
    <property type="match status" value="1"/>
</dbReference>